<organism evidence="1 2">
    <name type="scientific">Paenibacillus contaminans</name>
    <dbReference type="NCBI Taxonomy" id="450362"/>
    <lineage>
        <taxon>Bacteria</taxon>
        <taxon>Bacillati</taxon>
        <taxon>Bacillota</taxon>
        <taxon>Bacilli</taxon>
        <taxon>Bacillales</taxon>
        <taxon>Paenibacillaceae</taxon>
        <taxon>Paenibacillus</taxon>
    </lineage>
</organism>
<gene>
    <name evidence="1" type="ORF">DQG23_07055</name>
</gene>
<name>A0A329MQM5_9BACL</name>
<sequence>MQQPPFTCAKTIMLQLYPNRKKIVSKHIPVCRLTISHFDGSSNLSIAQFAADFRTAMFLLEVFLFKQIMKSLSQSRFAGLGQASLPKLR</sequence>
<evidence type="ECO:0000313" key="1">
    <source>
        <dbReference type="EMBL" id="RAV21810.1"/>
    </source>
</evidence>
<dbReference type="AlphaFoldDB" id="A0A329MQM5"/>
<dbReference type="EMBL" id="QMFB01000003">
    <property type="protein sequence ID" value="RAV21810.1"/>
    <property type="molecule type" value="Genomic_DNA"/>
</dbReference>
<reference evidence="1 2" key="1">
    <citation type="journal article" date="2009" name="Int. J. Syst. Evol. Microbiol.">
        <title>Paenibacillus contaminans sp. nov., isolated from a contaminated laboratory plate.</title>
        <authorList>
            <person name="Chou J.H."/>
            <person name="Lee J.H."/>
            <person name="Lin M.C."/>
            <person name="Chang P.S."/>
            <person name="Arun A.B."/>
            <person name="Young C.C."/>
            <person name="Chen W.M."/>
        </authorList>
    </citation>
    <scope>NUCLEOTIDE SEQUENCE [LARGE SCALE GENOMIC DNA]</scope>
    <source>
        <strain evidence="1 2">CKOBP-6</strain>
    </source>
</reference>
<keyword evidence="2" id="KW-1185">Reference proteome</keyword>
<accession>A0A329MQM5</accession>
<proteinExistence type="predicted"/>
<protein>
    <submittedName>
        <fullName evidence="1">Uncharacterized protein</fullName>
    </submittedName>
</protein>
<dbReference type="Proteomes" id="UP000250369">
    <property type="component" value="Unassembled WGS sequence"/>
</dbReference>
<comment type="caution">
    <text evidence="1">The sequence shown here is derived from an EMBL/GenBank/DDBJ whole genome shotgun (WGS) entry which is preliminary data.</text>
</comment>
<evidence type="ECO:0000313" key="2">
    <source>
        <dbReference type="Proteomes" id="UP000250369"/>
    </source>
</evidence>